<sequence length="123" mass="14170">MDICLPGGIKHPQWMMRPSAQVLFEFHTFIKQNQKANICKCVFEYQCDIKLVAREEGSRMFLCGEVLDDDPGSLKVVGFGYLTARDDSLHEILDLEDNWQAERPERGAPWLKTRLTDINEHSS</sequence>
<organism evidence="1 2">
    <name type="scientific">Roseibium suaedae</name>
    <dbReference type="NCBI Taxonomy" id="735517"/>
    <lineage>
        <taxon>Bacteria</taxon>
        <taxon>Pseudomonadati</taxon>
        <taxon>Pseudomonadota</taxon>
        <taxon>Alphaproteobacteria</taxon>
        <taxon>Hyphomicrobiales</taxon>
        <taxon>Stappiaceae</taxon>
        <taxon>Roseibium</taxon>
    </lineage>
</organism>
<evidence type="ECO:0000313" key="2">
    <source>
        <dbReference type="Proteomes" id="UP000186002"/>
    </source>
</evidence>
<protein>
    <submittedName>
        <fullName evidence="1">Uncharacterized protein</fullName>
    </submittedName>
</protein>
<reference evidence="1 2" key="1">
    <citation type="submission" date="2016-11" db="EMBL/GenBank/DDBJ databases">
        <authorList>
            <person name="Jaros S."/>
            <person name="Januszkiewicz K."/>
            <person name="Wedrychowicz H."/>
        </authorList>
    </citation>
    <scope>NUCLEOTIDE SEQUENCE [LARGE SCALE GENOMIC DNA]</scope>
    <source>
        <strain evidence="1 2">DSM 22153</strain>
    </source>
</reference>
<keyword evidence="2" id="KW-1185">Reference proteome</keyword>
<dbReference type="AlphaFoldDB" id="A0A1M7C7Z8"/>
<accession>A0A1M7C7Z8</accession>
<name>A0A1M7C7Z8_9HYPH</name>
<evidence type="ECO:0000313" key="1">
    <source>
        <dbReference type="EMBL" id="SHL63422.1"/>
    </source>
</evidence>
<proteinExistence type="predicted"/>
<dbReference type="Proteomes" id="UP000186002">
    <property type="component" value="Unassembled WGS sequence"/>
</dbReference>
<gene>
    <name evidence="1" type="ORF">SAMN05444272_1094</name>
</gene>
<dbReference type="EMBL" id="FRBW01000001">
    <property type="protein sequence ID" value="SHL63422.1"/>
    <property type="molecule type" value="Genomic_DNA"/>
</dbReference>